<dbReference type="Gene3D" id="2.60.40.1120">
    <property type="entry name" value="Carboxypeptidase-like, regulatory domain"/>
    <property type="match status" value="1"/>
</dbReference>
<accession>A0A517XYU0</accession>
<dbReference type="EMBL" id="CP036273">
    <property type="protein sequence ID" value="QDU22672.1"/>
    <property type="molecule type" value="Genomic_DNA"/>
</dbReference>
<protein>
    <submittedName>
        <fullName evidence="3">Cornifin (SPRR) family protein</fullName>
    </submittedName>
</protein>
<feature type="chain" id="PRO_5021907318" evidence="2">
    <location>
        <begin position="21"/>
        <end position="262"/>
    </location>
</feature>
<evidence type="ECO:0000256" key="2">
    <source>
        <dbReference type="SAM" id="SignalP"/>
    </source>
</evidence>
<keyword evidence="2" id="KW-0732">Signal</keyword>
<dbReference type="RefSeq" id="WP_202920343.1">
    <property type="nucleotide sequence ID" value="NZ_CP036273.1"/>
</dbReference>
<sequence precursor="true">MSRLFLAAALAALVAGAAGAADPVFDKALRDSLAGVHNSGADLYNQGKDYAGAFRLYEGALRTSRPLLAHRPATQAAIDDGLAAAARESDAAKKAFLLHEAIEKVRSDLKEPVKGAVVPEPKKTVTPEPKKTVTPEPKKTTEPEPKKTTTPEPKKTTVPEVKKGAAGGPEVKGKVTYKGQPVADATLTFTTLDRMVGVPAVTAKTGADATYRATLVAGRYAVTVTATANGKAVLPARYAAADTSGLTFVAPAGASTFDVDLQ</sequence>
<organism evidence="3 4">
    <name type="scientific">Urbifossiella limnaea</name>
    <dbReference type="NCBI Taxonomy" id="2528023"/>
    <lineage>
        <taxon>Bacteria</taxon>
        <taxon>Pseudomonadati</taxon>
        <taxon>Planctomycetota</taxon>
        <taxon>Planctomycetia</taxon>
        <taxon>Gemmatales</taxon>
        <taxon>Gemmataceae</taxon>
        <taxon>Urbifossiella</taxon>
    </lineage>
</organism>
<keyword evidence="4" id="KW-1185">Reference proteome</keyword>
<dbReference type="Proteomes" id="UP000319576">
    <property type="component" value="Chromosome"/>
</dbReference>
<feature type="signal peptide" evidence="2">
    <location>
        <begin position="1"/>
        <end position="20"/>
    </location>
</feature>
<evidence type="ECO:0000313" key="3">
    <source>
        <dbReference type="EMBL" id="QDU22672.1"/>
    </source>
</evidence>
<gene>
    <name evidence="3" type="ORF">ETAA1_46550</name>
</gene>
<dbReference type="InterPro" id="IPR008969">
    <property type="entry name" value="CarboxyPept-like_regulatory"/>
</dbReference>
<proteinExistence type="predicted"/>
<name>A0A517XYU0_9BACT</name>
<evidence type="ECO:0000256" key="1">
    <source>
        <dbReference type="SAM" id="MobiDB-lite"/>
    </source>
</evidence>
<feature type="region of interest" description="Disordered" evidence="1">
    <location>
        <begin position="116"/>
        <end position="172"/>
    </location>
</feature>
<feature type="compositionally biased region" description="Basic and acidic residues" evidence="1">
    <location>
        <begin position="120"/>
        <end position="163"/>
    </location>
</feature>
<dbReference type="AlphaFoldDB" id="A0A517XYU0"/>
<reference evidence="3 4" key="1">
    <citation type="submission" date="2019-02" db="EMBL/GenBank/DDBJ databases">
        <title>Deep-cultivation of Planctomycetes and their phenomic and genomic characterization uncovers novel biology.</title>
        <authorList>
            <person name="Wiegand S."/>
            <person name="Jogler M."/>
            <person name="Boedeker C."/>
            <person name="Pinto D."/>
            <person name="Vollmers J."/>
            <person name="Rivas-Marin E."/>
            <person name="Kohn T."/>
            <person name="Peeters S.H."/>
            <person name="Heuer A."/>
            <person name="Rast P."/>
            <person name="Oberbeckmann S."/>
            <person name="Bunk B."/>
            <person name="Jeske O."/>
            <person name="Meyerdierks A."/>
            <person name="Storesund J.E."/>
            <person name="Kallscheuer N."/>
            <person name="Luecker S."/>
            <person name="Lage O.M."/>
            <person name="Pohl T."/>
            <person name="Merkel B.J."/>
            <person name="Hornburger P."/>
            <person name="Mueller R.-W."/>
            <person name="Bruemmer F."/>
            <person name="Labrenz M."/>
            <person name="Spormann A.M."/>
            <person name="Op den Camp H."/>
            <person name="Overmann J."/>
            <person name="Amann R."/>
            <person name="Jetten M.S.M."/>
            <person name="Mascher T."/>
            <person name="Medema M.H."/>
            <person name="Devos D.P."/>
            <person name="Kaster A.-K."/>
            <person name="Ovreas L."/>
            <person name="Rohde M."/>
            <person name="Galperin M.Y."/>
            <person name="Jogler C."/>
        </authorList>
    </citation>
    <scope>NUCLEOTIDE SEQUENCE [LARGE SCALE GENOMIC DNA]</scope>
    <source>
        <strain evidence="3 4">ETA_A1</strain>
    </source>
</reference>
<dbReference type="KEGG" id="uli:ETAA1_46550"/>
<evidence type="ECO:0000313" key="4">
    <source>
        <dbReference type="Proteomes" id="UP000319576"/>
    </source>
</evidence>
<dbReference type="SUPFAM" id="SSF49464">
    <property type="entry name" value="Carboxypeptidase regulatory domain-like"/>
    <property type="match status" value="1"/>
</dbReference>